<sequence>MEQILISQRALTGWWEMSNKPIKAGDRKQQEKLRMKMERKKKMEIPLLPPFIYIATEGAITETAYLSNIVDCVNKRYGKFSRHDRIVLEGYGLSCLKLLEKAENKVERKYQNTDVVWLVYDKDDFPKDDFDNTQFSAAKKESCKYKVAWSNECIELWFLLHFQDVNVNIGREEYLKRLEKYCAYCKTDKDLYSKLKDKTNDAIKRAQKLYDSYPPESAPSAMCPATRFHELIIELQSYLEY</sequence>
<reference evidence="1" key="2">
    <citation type="submission" date="2021-04" db="EMBL/GenBank/DDBJ databases">
        <authorList>
            <person name="Gilroy R."/>
        </authorList>
    </citation>
    <scope>NUCLEOTIDE SEQUENCE</scope>
    <source>
        <strain evidence="1">Gambia11-129</strain>
    </source>
</reference>
<accession>A0A9D1PS08</accession>
<evidence type="ECO:0000313" key="1">
    <source>
        <dbReference type="EMBL" id="HIV98646.1"/>
    </source>
</evidence>
<reference evidence="1" key="1">
    <citation type="journal article" date="2021" name="PeerJ">
        <title>Extensive microbial diversity within the chicken gut microbiome revealed by metagenomics and culture.</title>
        <authorList>
            <person name="Gilroy R."/>
            <person name="Ravi A."/>
            <person name="Getino M."/>
            <person name="Pursley I."/>
            <person name="Horton D.L."/>
            <person name="Alikhan N.F."/>
            <person name="Baker D."/>
            <person name="Gharbi K."/>
            <person name="Hall N."/>
            <person name="Watson M."/>
            <person name="Adriaenssens E.M."/>
            <person name="Foster-Nyarko E."/>
            <person name="Jarju S."/>
            <person name="Secka A."/>
            <person name="Antonio M."/>
            <person name="Oren A."/>
            <person name="Chaudhuri R.R."/>
            <person name="La Ragione R."/>
            <person name="Hildebrand F."/>
            <person name="Pallen M.J."/>
        </authorList>
    </citation>
    <scope>NUCLEOTIDE SEQUENCE</scope>
    <source>
        <strain evidence="1">Gambia11-129</strain>
    </source>
</reference>
<dbReference type="Proteomes" id="UP000823936">
    <property type="component" value="Unassembled WGS sequence"/>
</dbReference>
<gene>
    <name evidence="1" type="ORF">IAB12_02565</name>
</gene>
<dbReference type="EMBL" id="DXHU01000010">
    <property type="protein sequence ID" value="HIV98646.1"/>
    <property type="molecule type" value="Genomic_DNA"/>
</dbReference>
<protein>
    <submittedName>
        <fullName evidence="1">RloB family protein</fullName>
    </submittedName>
</protein>
<comment type="caution">
    <text evidence="1">The sequence shown here is derived from an EMBL/GenBank/DDBJ whole genome shotgun (WGS) entry which is preliminary data.</text>
</comment>
<evidence type="ECO:0000313" key="2">
    <source>
        <dbReference type="Proteomes" id="UP000823936"/>
    </source>
</evidence>
<dbReference type="InterPro" id="IPR025591">
    <property type="entry name" value="RloB"/>
</dbReference>
<dbReference type="AlphaFoldDB" id="A0A9D1PS08"/>
<name>A0A9D1PS08_9SPIO</name>
<dbReference type="Pfam" id="PF13707">
    <property type="entry name" value="RloB"/>
    <property type="match status" value="1"/>
</dbReference>
<proteinExistence type="predicted"/>
<organism evidence="1 2">
    <name type="scientific">Candidatus Ornithospirochaeta avicola</name>
    <dbReference type="NCBI Taxonomy" id="2840896"/>
    <lineage>
        <taxon>Bacteria</taxon>
        <taxon>Pseudomonadati</taxon>
        <taxon>Spirochaetota</taxon>
        <taxon>Spirochaetia</taxon>
        <taxon>Spirochaetales</taxon>
        <taxon>Spirochaetaceae</taxon>
        <taxon>Spirochaetaceae incertae sedis</taxon>
        <taxon>Candidatus Ornithospirochaeta</taxon>
    </lineage>
</organism>